<reference evidence="2" key="1">
    <citation type="submission" date="2020-05" db="EMBL/GenBank/DDBJ databases">
        <authorList>
            <person name="Wang L."/>
            <person name="Shao Z."/>
        </authorList>
    </citation>
    <scope>NUCLEOTIDE SEQUENCE</scope>
    <source>
        <strain evidence="1">MCCC 1A05748</strain>
        <strain evidence="2">MCCC 1A05776</strain>
    </source>
</reference>
<name>A0AAW4YN07_9GAMM</name>
<evidence type="ECO:0000313" key="4">
    <source>
        <dbReference type="Proteomes" id="UP001320178"/>
    </source>
</evidence>
<keyword evidence="3" id="KW-1185">Reference proteome</keyword>
<evidence type="ECO:0000313" key="3">
    <source>
        <dbReference type="Proteomes" id="UP001320154"/>
    </source>
</evidence>
<evidence type="ECO:0000313" key="1">
    <source>
        <dbReference type="EMBL" id="MCE8049497.1"/>
    </source>
</evidence>
<dbReference type="EMBL" id="JABFTQ010000025">
    <property type="protein sequence ID" value="MCE8049497.1"/>
    <property type="molecule type" value="Genomic_DNA"/>
</dbReference>
<dbReference type="Proteomes" id="UP001320178">
    <property type="component" value="Unassembled WGS sequence"/>
</dbReference>
<accession>A0AAW4YN07</accession>
<gene>
    <name evidence="1" type="ORF">HOP60_22600</name>
    <name evidence="2" type="ORF">HOP61_02495</name>
</gene>
<dbReference type="AlphaFoldDB" id="A0AAW4YN07"/>
<organism evidence="2 4">
    <name type="scientific">Billgrantia desiderata</name>
    <dbReference type="NCBI Taxonomy" id="52021"/>
    <lineage>
        <taxon>Bacteria</taxon>
        <taxon>Pseudomonadati</taxon>
        <taxon>Pseudomonadota</taxon>
        <taxon>Gammaproteobacteria</taxon>
        <taxon>Oceanospirillales</taxon>
        <taxon>Halomonadaceae</taxon>
        <taxon>Billgrantia</taxon>
    </lineage>
</organism>
<sequence length="92" mass="10069">MKKRFKIAILASRFVVKSTLTVASRGAKSNPFALQYTGLARLPTLILWAYFFGRCTDFFNRDVTLCGGYPDVTAGSAVDVGAARWRGAMSGR</sequence>
<dbReference type="RefSeq" id="WP_234238528.1">
    <property type="nucleotide sequence ID" value="NZ_JABFTQ010000025.1"/>
</dbReference>
<evidence type="ECO:0008006" key="5">
    <source>
        <dbReference type="Google" id="ProtNLM"/>
    </source>
</evidence>
<comment type="caution">
    <text evidence="2">The sequence shown here is derived from an EMBL/GenBank/DDBJ whole genome shotgun (WGS) entry which is preliminary data.</text>
</comment>
<evidence type="ECO:0000313" key="2">
    <source>
        <dbReference type="EMBL" id="MCE8050167.1"/>
    </source>
</evidence>
<proteinExistence type="predicted"/>
<dbReference type="EMBL" id="JABFTS010000001">
    <property type="protein sequence ID" value="MCE8050167.1"/>
    <property type="molecule type" value="Genomic_DNA"/>
</dbReference>
<dbReference type="Proteomes" id="UP001320154">
    <property type="component" value="Unassembled WGS sequence"/>
</dbReference>
<reference evidence="2 3" key="2">
    <citation type="journal article" date="2021" name="Front. Microbiol.">
        <title>Aerobic Denitrification and Heterotrophic Sulfur Oxidation in the Genus Halomonas Revealed by Six Novel Species Characterizations and Genome-Based Analysis.</title>
        <authorList>
            <person name="Wang L."/>
            <person name="Shao Z."/>
        </authorList>
    </citation>
    <scope>NUCLEOTIDE SEQUENCE</scope>
    <source>
        <strain evidence="1 3">MCCC 1A05748</strain>
        <strain evidence="2">MCCC 1A05776</strain>
    </source>
</reference>
<protein>
    <recommendedName>
        <fullName evidence="5">Secreted protein</fullName>
    </recommendedName>
</protein>